<gene>
    <name evidence="1" type="ORF">M9H77_31992</name>
</gene>
<evidence type="ECO:0000313" key="2">
    <source>
        <dbReference type="Proteomes" id="UP001060085"/>
    </source>
</evidence>
<sequence length="185" mass="20444">MLHPTVDKDDDENDHSDEYYAVSSESELDDNNDVEEEELQTPVNPIIKNAVTQCRVANGSAASAQLLLPEFKRTCNATVGLYGQSSNPQNEAIGTKFRHLVVNISQTPYERSITKQLHSYIIGQNRLQTLGAPTRPIGPHPPRSTPLFKWIHSPESESSTPSKEALVQGTSHVQCNPLTLPNTRS</sequence>
<proteinExistence type="predicted"/>
<keyword evidence="2" id="KW-1185">Reference proteome</keyword>
<dbReference type="Proteomes" id="UP001060085">
    <property type="component" value="Linkage Group LG07"/>
</dbReference>
<dbReference type="EMBL" id="CM044707">
    <property type="protein sequence ID" value="KAI5654805.1"/>
    <property type="molecule type" value="Genomic_DNA"/>
</dbReference>
<evidence type="ECO:0000313" key="1">
    <source>
        <dbReference type="EMBL" id="KAI5654805.1"/>
    </source>
</evidence>
<protein>
    <submittedName>
        <fullName evidence="1">Uncharacterized protein</fullName>
    </submittedName>
</protein>
<accession>A0ACC0A1L3</accession>
<name>A0ACC0A1L3_CATRO</name>
<reference evidence="2" key="1">
    <citation type="journal article" date="2023" name="Nat. Plants">
        <title>Single-cell RNA sequencing provides a high-resolution roadmap for understanding the multicellular compartmentation of specialized metabolism.</title>
        <authorList>
            <person name="Sun S."/>
            <person name="Shen X."/>
            <person name="Li Y."/>
            <person name="Li Y."/>
            <person name="Wang S."/>
            <person name="Li R."/>
            <person name="Zhang H."/>
            <person name="Shen G."/>
            <person name="Guo B."/>
            <person name="Wei J."/>
            <person name="Xu J."/>
            <person name="St-Pierre B."/>
            <person name="Chen S."/>
            <person name="Sun C."/>
        </authorList>
    </citation>
    <scope>NUCLEOTIDE SEQUENCE [LARGE SCALE GENOMIC DNA]</scope>
</reference>
<organism evidence="1 2">
    <name type="scientific">Catharanthus roseus</name>
    <name type="common">Madagascar periwinkle</name>
    <name type="synonym">Vinca rosea</name>
    <dbReference type="NCBI Taxonomy" id="4058"/>
    <lineage>
        <taxon>Eukaryota</taxon>
        <taxon>Viridiplantae</taxon>
        <taxon>Streptophyta</taxon>
        <taxon>Embryophyta</taxon>
        <taxon>Tracheophyta</taxon>
        <taxon>Spermatophyta</taxon>
        <taxon>Magnoliopsida</taxon>
        <taxon>eudicotyledons</taxon>
        <taxon>Gunneridae</taxon>
        <taxon>Pentapetalae</taxon>
        <taxon>asterids</taxon>
        <taxon>lamiids</taxon>
        <taxon>Gentianales</taxon>
        <taxon>Apocynaceae</taxon>
        <taxon>Rauvolfioideae</taxon>
        <taxon>Vinceae</taxon>
        <taxon>Catharanthinae</taxon>
        <taxon>Catharanthus</taxon>
    </lineage>
</organism>
<comment type="caution">
    <text evidence="1">The sequence shown here is derived from an EMBL/GenBank/DDBJ whole genome shotgun (WGS) entry which is preliminary data.</text>
</comment>